<keyword evidence="3" id="KW-1185">Reference proteome</keyword>
<dbReference type="InterPro" id="IPR012666">
    <property type="entry name" value="CbtA_put"/>
</dbReference>
<reference evidence="2 3" key="1">
    <citation type="journal article" date="2013" name="Genome Announc.">
        <title>Draft Genome Sequence of Rhizobium mesoamericanum STM3625, a Nitrogen-Fixing Symbiont of Mimosa pudica Isolated in French Guiana (South America).</title>
        <authorList>
            <person name="Moulin L."/>
            <person name="Mornico D."/>
            <person name="Melkonian R."/>
            <person name="Klonowska A."/>
        </authorList>
    </citation>
    <scope>NUCLEOTIDE SEQUENCE [LARGE SCALE GENOMIC DNA]</scope>
    <source>
        <strain evidence="2 3">STM3625</strain>
    </source>
</reference>
<dbReference type="HOGENOM" id="CLU_090632_0_0_5"/>
<dbReference type="STRING" id="1211777.BN77_4297"/>
<evidence type="ECO:0000313" key="2">
    <source>
        <dbReference type="EMBL" id="CCM77239.1"/>
    </source>
</evidence>
<feature type="transmembrane region" description="Helical" evidence="1">
    <location>
        <begin position="98"/>
        <end position="116"/>
    </location>
</feature>
<evidence type="ECO:0008006" key="4">
    <source>
        <dbReference type="Google" id="ProtNLM"/>
    </source>
</evidence>
<dbReference type="AlphaFoldDB" id="K0Q3I0"/>
<comment type="caution">
    <text evidence="2">The sequence shown here is derived from an EMBL/GenBank/DDBJ whole genome shotgun (WGS) entry which is preliminary data.</text>
</comment>
<keyword evidence="1" id="KW-1133">Transmembrane helix</keyword>
<dbReference type="EMBL" id="CANI01000028">
    <property type="protein sequence ID" value="CCM77239.1"/>
    <property type="molecule type" value="Genomic_DNA"/>
</dbReference>
<dbReference type="Pfam" id="PF09490">
    <property type="entry name" value="CbtA"/>
    <property type="match status" value="1"/>
</dbReference>
<feature type="transmembrane region" description="Helical" evidence="1">
    <location>
        <begin position="136"/>
        <end position="154"/>
    </location>
</feature>
<gene>
    <name evidence="2" type="ORF">BN77_4297</name>
</gene>
<feature type="transmembrane region" description="Helical" evidence="1">
    <location>
        <begin position="206"/>
        <end position="227"/>
    </location>
</feature>
<evidence type="ECO:0000313" key="3">
    <source>
        <dbReference type="Proteomes" id="UP000009319"/>
    </source>
</evidence>
<protein>
    <recommendedName>
        <fullName evidence="4">Cobalt transporter, subunit CbtA</fullName>
    </recommendedName>
</protein>
<name>K0Q3I0_9HYPH</name>
<feature type="transmembrane region" description="Helical" evidence="1">
    <location>
        <begin position="68"/>
        <end position="86"/>
    </location>
</feature>
<proteinExistence type="predicted"/>
<keyword evidence="1" id="KW-0812">Transmembrane</keyword>
<evidence type="ECO:0000256" key="1">
    <source>
        <dbReference type="SAM" id="Phobius"/>
    </source>
</evidence>
<accession>K0Q3I0</accession>
<dbReference type="RefSeq" id="WP_007535272.1">
    <property type="nucleotide sequence ID" value="NZ_HF536772.1"/>
</dbReference>
<feature type="transmembrane region" description="Helical" evidence="1">
    <location>
        <begin position="166"/>
        <end position="186"/>
    </location>
</feature>
<dbReference type="eggNOG" id="COG5446">
    <property type="taxonomic scope" value="Bacteria"/>
</dbReference>
<sequence length="247" mass="26189">MLQRLLLAGMLSGLLVALLSFGFARVFFEPTVERAIVLEEQTDSDHGHAGKEAVSRATQRNLGLLTGIGSYCVALGGMLAIGLGCLHGRLGLGPRSIVWTLASLGYVSLVLVPQLKYPANPPGVGSAETIGSRTELYFLLVLLSLALMAVSFWIGVRIRRSHGSVFSVPVGTLAFASMATLLVSAFPDISGVPSDFPDSLLFTFRAQSAMLQLIVWGGLGAIFGQLAKRILDPRISRASAYVGFPNA</sequence>
<keyword evidence="1" id="KW-0472">Membrane</keyword>
<organism evidence="2 3">
    <name type="scientific">Rhizobium mesoamericanum STM3625</name>
    <dbReference type="NCBI Taxonomy" id="1211777"/>
    <lineage>
        <taxon>Bacteria</taxon>
        <taxon>Pseudomonadati</taxon>
        <taxon>Pseudomonadota</taxon>
        <taxon>Alphaproteobacteria</taxon>
        <taxon>Hyphomicrobiales</taxon>
        <taxon>Rhizobiaceae</taxon>
        <taxon>Rhizobium/Agrobacterium group</taxon>
        <taxon>Rhizobium</taxon>
    </lineage>
</organism>
<dbReference type="Proteomes" id="UP000009319">
    <property type="component" value="Unassembled WGS sequence"/>
</dbReference>